<keyword evidence="1" id="KW-0812">Transmembrane</keyword>
<dbReference type="EMBL" id="JAVRAF010000001">
    <property type="protein sequence ID" value="MDX8300646.1"/>
    <property type="molecule type" value="Genomic_DNA"/>
</dbReference>
<evidence type="ECO:0000256" key="1">
    <source>
        <dbReference type="SAM" id="Phobius"/>
    </source>
</evidence>
<gene>
    <name evidence="2" type="ORF">RMR22_00155</name>
</gene>
<evidence type="ECO:0000313" key="2">
    <source>
        <dbReference type="EMBL" id="MDX8300646.1"/>
    </source>
</evidence>
<keyword evidence="1" id="KW-0472">Membrane</keyword>
<proteinExistence type="predicted"/>
<sequence length="140" mass="15137">MIDHPHSDYFRRLGLAASALAVVVAGLALRRYGYAVGLPFLVVKYGGSILWGSMVYLVVASVAPFRNMRLSIGLALAIAVIVELIRLVHFPVLDEFRATTAGALLLGRMFSPWNIACYLAGIALAALIVAIVVRRPERSS</sequence>
<accession>A0AAW9F684</accession>
<organism evidence="2">
    <name type="scientific">Agrobacterium rosae</name>
    <dbReference type="NCBI Taxonomy" id="1972867"/>
    <lineage>
        <taxon>Bacteria</taxon>
        <taxon>Pseudomonadati</taxon>
        <taxon>Pseudomonadota</taxon>
        <taxon>Alphaproteobacteria</taxon>
        <taxon>Hyphomicrobiales</taxon>
        <taxon>Rhizobiaceae</taxon>
        <taxon>Rhizobium/Agrobacterium group</taxon>
        <taxon>Agrobacterium</taxon>
    </lineage>
</organism>
<feature type="transmembrane region" description="Helical" evidence="1">
    <location>
        <begin position="12"/>
        <end position="33"/>
    </location>
</feature>
<reference evidence="2" key="1">
    <citation type="journal article" date="2023" name="Phytobiomes J">
        <title>Deciphering the key players within the bacterial microbiota associated with aerial crown gall tumors on rhododendron: Insights into the gallobiome.</title>
        <authorList>
            <person name="Kuzmanovic N."/>
            <person name="Nesme J."/>
            <person name="Wolf J."/>
            <person name="Neumann-Schaal M."/>
            <person name="Petersen J."/>
            <person name="Fernandez-Gnecco G."/>
            <person name="Sproeer C."/>
            <person name="Bunk B."/>
            <person name="Overmann J."/>
            <person name="Sorensen S.J."/>
            <person name="Idczak E."/>
            <person name="Smalla K."/>
        </authorList>
    </citation>
    <scope>NUCLEOTIDE SEQUENCE</scope>
    <source>
        <strain evidence="2">Rho-11.1</strain>
    </source>
</reference>
<feature type="transmembrane region" description="Helical" evidence="1">
    <location>
        <begin position="72"/>
        <end position="93"/>
    </location>
</feature>
<keyword evidence="1" id="KW-1133">Transmembrane helix</keyword>
<name>A0AAW9F684_9HYPH</name>
<dbReference type="RefSeq" id="WP_103583874.1">
    <property type="nucleotide sequence ID" value="NZ_CP192781.1"/>
</dbReference>
<dbReference type="InterPro" id="IPR021257">
    <property type="entry name" value="DUF2809"/>
</dbReference>
<feature type="transmembrane region" description="Helical" evidence="1">
    <location>
        <begin position="45"/>
        <end position="65"/>
    </location>
</feature>
<protein>
    <submittedName>
        <fullName evidence="2">DUF2809 domain-containing protein</fullName>
    </submittedName>
</protein>
<comment type="caution">
    <text evidence="2">The sequence shown here is derived from an EMBL/GenBank/DDBJ whole genome shotgun (WGS) entry which is preliminary data.</text>
</comment>
<feature type="transmembrane region" description="Helical" evidence="1">
    <location>
        <begin position="113"/>
        <end position="133"/>
    </location>
</feature>
<dbReference type="Pfam" id="PF10990">
    <property type="entry name" value="DUF2809"/>
    <property type="match status" value="1"/>
</dbReference>
<dbReference type="AlphaFoldDB" id="A0AAW9F684"/>